<evidence type="ECO:0000259" key="1">
    <source>
        <dbReference type="Pfam" id="PF21135"/>
    </source>
</evidence>
<dbReference type="PANTHER" id="PTHR37850">
    <property type="entry name" value="STRU PROTEIN"/>
    <property type="match status" value="1"/>
</dbReference>
<dbReference type="AlphaFoldDB" id="A0A1M6IR04"/>
<dbReference type="STRING" id="1121919.SAMN02745975_01932"/>
<feature type="domain" description="Oxidoreductase DRL-like catalytic" evidence="1">
    <location>
        <begin position="160"/>
        <end position="321"/>
    </location>
</feature>
<sequence>MLGINYKLKALEQRGEKIMVGIVGAGQMGTGMVSQMMLMKGVKPAALIDINIESAIKAYKNAGIKEEDYRVVNSLSEANQWMEQGKYIISDNAEIASKANLVDVTVDATGVPEVGAKIAIESITNKKHIVMLNVETDIVIGPLLKKLADNAGVVYTGSAGDEPGSVKELYDFASALGFEVKVIGKGKNNQLDFDANPDSVLEEATQRGVSPKMLTSFKDGTKTMVEMTAMSNATGYIPDIRGGHGAVGTVEELPKLFRLKEEGGILNQYGVVDFVNGVAPGVFVIVSSSLPEVNHEMQYLSMGPGPNYVLYRPYHLCSLETPLSVVLAALDKQPTIVPMKGPVSETITVAKKDLEAGQRLDGIGGYTVYGTIERADAAKGMGALPLGLINKNTILKQSVKKGDLITYDMVTLDQDSLIVQLRKLQDTFF</sequence>
<name>A0A1M6IR04_9FIRM</name>
<organism evidence="2 3">
    <name type="scientific">Geosporobacter subterraneus DSM 17957</name>
    <dbReference type="NCBI Taxonomy" id="1121919"/>
    <lineage>
        <taxon>Bacteria</taxon>
        <taxon>Bacillati</taxon>
        <taxon>Bacillota</taxon>
        <taxon>Clostridia</taxon>
        <taxon>Peptostreptococcales</taxon>
        <taxon>Thermotaleaceae</taxon>
        <taxon>Geosporobacter</taxon>
    </lineage>
</organism>
<dbReference type="OrthoDB" id="9777844at2"/>
<dbReference type="PANTHER" id="PTHR37850:SF2">
    <property type="entry name" value="SAF DOMAIN PROTEIN"/>
    <property type="match status" value="1"/>
</dbReference>
<dbReference type="InterPro" id="IPR036291">
    <property type="entry name" value="NAD(P)-bd_dom_sf"/>
</dbReference>
<evidence type="ECO:0000313" key="3">
    <source>
        <dbReference type="Proteomes" id="UP000184536"/>
    </source>
</evidence>
<keyword evidence="3" id="KW-1185">Reference proteome</keyword>
<evidence type="ECO:0000313" key="2">
    <source>
        <dbReference type="EMBL" id="SHJ36827.1"/>
    </source>
</evidence>
<dbReference type="CDD" id="cd11616">
    <property type="entry name" value="SAF_DH_OX_like"/>
    <property type="match status" value="1"/>
</dbReference>
<dbReference type="Pfam" id="PF21135">
    <property type="entry name" value="DRL_cat"/>
    <property type="match status" value="1"/>
</dbReference>
<protein>
    <submittedName>
        <fullName evidence="2">Predicted homoserine dehydrogenase, contains C-terminal SAF domain</fullName>
    </submittedName>
</protein>
<reference evidence="3" key="1">
    <citation type="submission" date="2016-11" db="EMBL/GenBank/DDBJ databases">
        <authorList>
            <person name="Varghese N."/>
            <person name="Submissions S."/>
        </authorList>
    </citation>
    <scope>NUCLEOTIDE SEQUENCE [LARGE SCALE GENOMIC DNA]</scope>
    <source>
        <strain evidence="3">DSM 17957</strain>
    </source>
</reference>
<dbReference type="Gene3D" id="3.40.50.720">
    <property type="entry name" value="NAD(P)-binding Rossmann-like Domain"/>
    <property type="match status" value="1"/>
</dbReference>
<proteinExistence type="predicted"/>
<dbReference type="EMBL" id="FQZV01000022">
    <property type="protein sequence ID" value="SHJ36827.1"/>
    <property type="molecule type" value="Genomic_DNA"/>
</dbReference>
<dbReference type="SUPFAM" id="SSF51735">
    <property type="entry name" value="NAD(P)-binding Rossmann-fold domains"/>
    <property type="match status" value="1"/>
</dbReference>
<gene>
    <name evidence="2" type="ORF">SAMN02745975_01932</name>
</gene>
<dbReference type="RefSeq" id="WP_110941079.1">
    <property type="nucleotide sequence ID" value="NZ_FQZV01000022.1"/>
</dbReference>
<dbReference type="InterPro" id="IPR048423">
    <property type="entry name" value="DRL_cat"/>
</dbReference>
<dbReference type="Proteomes" id="UP000184536">
    <property type="component" value="Unassembled WGS sequence"/>
</dbReference>
<accession>A0A1M6IR04</accession>